<evidence type="ECO:0000256" key="1">
    <source>
        <dbReference type="SAM" id="Phobius"/>
    </source>
</evidence>
<name>A0A1J5IS29_9BACT</name>
<feature type="signal peptide" evidence="2">
    <location>
        <begin position="1"/>
        <end position="25"/>
    </location>
</feature>
<keyword evidence="1" id="KW-1133">Transmembrane helix</keyword>
<evidence type="ECO:0008006" key="5">
    <source>
        <dbReference type="Google" id="ProtNLM"/>
    </source>
</evidence>
<evidence type="ECO:0000313" key="4">
    <source>
        <dbReference type="Proteomes" id="UP000183245"/>
    </source>
</evidence>
<organism evidence="3 4">
    <name type="scientific">Candidatus Wirthbacteria bacterium CG2_30_54_11</name>
    <dbReference type="NCBI Taxonomy" id="1817892"/>
    <lineage>
        <taxon>Bacteria</taxon>
        <taxon>Candidatus Wirthbacteria</taxon>
    </lineage>
</organism>
<evidence type="ECO:0000256" key="2">
    <source>
        <dbReference type="SAM" id="SignalP"/>
    </source>
</evidence>
<accession>A0A1J5IS29</accession>
<keyword evidence="2" id="KW-0732">Signal</keyword>
<keyword evidence="1" id="KW-0812">Transmembrane</keyword>
<sequence>MLKKLGIALGFALCLASLTGSPAQAESVRRAISITPSKTELSLSPGSSWQGEVELSIDDPVGVSLVLEAVDFRSAEGDEGGTPEFYQAEASDITGVLSRWITLGSTELTSEPGQIVRVPVSITVPLNAEPGGHYGAVLFHTSPVSTSSTGASTGSSIASLFLVTVAGRMEQSGEIVEFFMGHDFYETLPAEAVVRFRNTGNIHLKPRGTITYTSWFGNQIGESELNPAGGNVLPNSIRRITTSFGEQRDMLKTPWFTIPVSRPFAMGLYTARLSFDFGPGTETITATTTFVVFPWRAVLFVSGLLILAVLLFLGFRYRYIQGILKRFRDRRLEWK</sequence>
<dbReference type="STRING" id="1817892.AUK40_05515"/>
<proteinExistence type="predicted"/>
<feature type="transmembrane region" description="Helical" evidence="1">
    <location>
        <begin position="293"/>
        <end position="315"/>
    </location>
</feature>
<reference evidence="3 4" key="1">
    <citation type="journal article" date="2016" name="Environ. Microbiol.">
        <title>Genomic resolution of a cold subsurface aquifer community provides metabolic insights for novel microbes adapted to high CO concentrations.</title>
        <authorList>
            <person name="Probst A.J."/>
            <person name="Castelle C.J."/>
            <person name="Singh A."/>
            <person name="Brown C.T."/>
            <person name="Anantharaman K."/>
            <person name="Sharon I."/>
            <person name="Hug L.A."/>
            <person name="Burstein D."/>
            <person name="Emerson J.B."/>
            <person name="Thomas B.C."/>
            <person name="Banfield J.F."/>
        </authorList>
    </citation>
    <scope>NUCLEOTIDE SEQUENCE [LARGE SCALE GENOMIC DNA]</scope>
    <source>
        <strain evidence="3">CG2_30_54_11</strain>
    </source>
</reference>
<dbReference type="AlphaFoldDB" id="A0A1J5IS29"/>
<protein>
    <recommendedName>
        <fullName evidence="5">DUF916 domain-containing protein</fullName>
    </recommendedName>
</protein>
<dbReference type="Proteomes" id="UP000183245">
    <property type="component" value="Unassembled WGS sequence"/>
</dbReference>
<gene>
    <name evidence="3" type="ORF">AUK40_05515</name>
</gene>
<dbReference type="EMBL" id="MNZT01000097">
    <property type="protein sequence ID" value="OIP95975.1"/>
    <property type="molecule type" value="Genomic_DNA"/>
</dbReference>
<feature type="chain" id="PRO_5012023742" description="DUF916 domain-containing protein" evidence="2">
    <location>
        <begin position="26"/>
        <end position="335"/>
    </location>
</feature>
<comment type="caution">
    <text evidence="3">The sequence shown here is derived from an EMBL/GenBank/DDBJ whole genome shotgun (WGS) entry which is preliminary data.</text>
</comment>
<evidence type="ECO:0000313" key="3">
    <source>
        <dbReference type="EMBL" id="OIP95975.1"/>
    </source>
</evidence>
<keyword evidence="1" id="KW-0472">Membrane</keyword>